<dbReference type="EMBL" id="KY295892">
    <property type="protein sequence ID" value="AQN31647.1"/>
    <property type="molecule type" value="Genomic_DNA"/>
</dbReference>
<protein>
    <submittedName>
        <fullName evidence="1">Uncharacterized protein</fullName>
    </submittedName>
</protein>
<gene>
    <name evidence="1" type="ORF">C_8</name>
</gene>
<proteinExistence type="predicted"/>
<accession>A0A1Q1PU86</accession>
<evidence type="ECO:0000313" key="1">
    <source>
        <dbReference type="EMBL" id="AQN31647.1"/>
    </source>
</evidence>
<organism evidence="1 2">
    <name type="scientific">Escherichia phage vB_EcoP_C</name>
    <dbReference type="NCBI Taxonomy" id="1933108"/>
    <lineage>
        <taxon>Viruses</taxon>
        <taxon>Duplodnaviria</taxon>
        <taxon>Heunggongvirae</taxon>
        <taxon>Uroviricota</taxon>
        <taxon>Caudoviricetes</taxon>
        <taxon>Autographivirales</taxon>
        <taxon>Autosignataviridae</taxon>
        <taxon>Molineuxvirinae</taxon>
        <taxon>Vectrevirus</taxon>
        <taxon>Vectrevirus sp. 'cee'</taxon>
    </lineage>
</organism>
<dbReference type="Proteomes" id="UP000222007">
    <property type="component" value="Segment"/>
</dbReference>
<sequence length="51" mass="5778">MIWIHTYGVGPFQKNVLRKIHESEESALASQKVLGGTIQCYMKKPQGFDLV</sequence>
<name>A0A1Q1PU86_9CAUD</name>
<evidence type="ECO:0000313" key="2">
    <source>
        <dbReference type="Proteomes" id="UP000222007"/>
    </source>
</evidence>
<reference evidence="1 2" key="1">
    <citation type="submission" date="2016-11" db="EMBL/GenBank/DDBJ databases">
        <title>Biological and genomic characterization of a historic collection of therapeutic Escherichia coli bacteriophage.</title>
        <authorList>
            <person name="Baig A."/>
            <person name="Colom J."/>
            <person name="Atterbury R."/>
            <person name="Barrow P."/>
        </authorList>
    </citation>
    <scope>NUCLEOTIDE SEQUENCE [LARGE SCALE GENOMIC DNA]</scope>
</reference>